<dbReference type="EnsemblPlants" id="Solyc03g046275.1.1">
    <property type="protein sequence ID" value="Solyc03g046275.1.1"/>
    <property type="gene ID" value="Solyc03g046275.1"/>
</dbReference>
<protein>
    <submittedName>
        <fullName evidence="2">Uncharacterized protein</fullName>
    </submittedName>
</protein>
<dbReference type="AlphaFoldDB" id="A0A3Q7FH84"/>
<dbReference type="Proteomes" id="UP000004994">
    <property type="component" value="Chromosome 3"/>
</dbReference>
<dbReference type="Gramene" id="Solyc03g046275.1.1">
    <property type="protein sequence ID" value="Solyc03g046275.1.1"/>
    <property type="gene ID" value="Solyc03g046275.1"/>
</dbReference>
<accession>A0A3Q7FH84</accession>
<evidence type="ECO:0000313" key="3">
    <source>
        <dbReference type="Proteomes" id="UP000004994"/>
    </source>
</evidence>
<reference evidence="2" key="2">
    <citation type="submission" date="2019-01" db="UniProtKB">
        <authorList>
            <consortium name="EnsemblPlants"/>
        </authorList>
    </citation>
    <scope>IDENTIFICATION</scope>
    <source>
        <strain evidence="2">cv. Heinz 1706</strain>
    </source>
</reference>
<sequence length="376" mass="42712">MLQTSDSKPPRPESSKFGRVFLPFRLVRNHFDNYLDRFVPIASIRRVGLNSELTISIPCILTGIYLDMLVLGSMPLEFVMRRQPLRRTNNRSKPAAPISPNSDRKSSPYKGYPRAPQNSYPVFYIKLGYKISPPSYQIPAPIYQNLPPHYENTHPYYQAPSVNCSNIQPSNQNPTHATKVPFLDTKLRLIQIFKHNHPNPLNYHQVPSHCPRTNHEKKPSRVFTPLVEIQTQLFEILKSTVLIHTIDPKISMSAPSFIDPIFTMLNILEKVVTVQTATPKVNSNLMANHRGVTINVIEVKEDLYVLKLIISSNLKNLEKVVASQTKRENSKGGSKQAEDRSRFSKITVSLISVFFNEKGSRGGIKNVFQEGDIVLE</sequence>
<keyword evidence="3" id="KW-1185">Reference proteome</keyword>
<reference evidence="2" key="1">
    <citation type="journal article" date="2012" name="Nature">
        <title>The tomato genome sequence provides insights into fleshy fruit evolution.</title>
        <authorList>
            <consortium name="Tomato Genome Consortium"/>
        </authorList>
    </citation>
    <scope>NUCLEOTIDE SEQUENCE [LARGE SCALE GENOMIC DNA]</scope>
    <source>
        <strain evidence="2">cv. Heinz 1706</strain>
    </source>
</reference>
<dbReference type="InParanoid" id="A0A3Q7FH84"/>
<evidence type="ECO:0000313" key="2">
    <source>
        <dbReference type="EnsemblPlants" id="Solyc03g046275.1.1"/>
    </source>
</evidence>
<proteinExistence type="predicted"/>
<evidence type="ECO:0000256" key="1">
    <source>
        <dbReference type="SAM" id="MobiDB-lite"/>
    </source>
</evidence>
<organism evidence="2">
    <name type="scientific">Solanum lycopersicum</name>
    <name type="common">Tomato</name>
    <name type="synonym">Lycopersicon esculentum</name>
    <dbReference type="NCBI Taxonomy" id="4081"/>
    <lineage>
        <taxon>Eukaryota</taxon>
        <taxon>Viridiplantae</taxon>
        <taxon>Streptophyta</taxon>
        <taxon>Embryophyta</taxon>
        <taxon>Tracheophyta</taxon>
        <taxon>Spermatophyta</taxon>
        <taxon>Magnoliopsida</taxon>
        <taxon>eudicotyledons</taxon>
        <taxon>Gunneridae</taxon>
        <taxon>Pentapetalae</taxon>
        <taxon>asterids</taxon>
        <taxon>lamiids</taxon>
        <taxon>Solanales</taxon>
        <taxon>Solanaceae</taxon>
        <taxon>Solanoideae</taxon>
        <taxon>Solaneae</taxon>
        <taxon>Solanum</taxon>
        <taxon>Solanum subgen. Lycopersicon</taxon>
    </lineage>
</organism>
<feature type="region of interest" description="Disordered" evidence="1">
    <location>
        <begin position="85"/>
        <end position="114"/>
    </location>
</feature>
<name>A0A3Q7FH84_SOLLC</name>